<dbReference type="Proteomes" id="UP000000292">
    <property type="component" value="Chromosome"/>
</dbReference>
<reference evidence="2" key="2">
    <citation type="submission" date="2011-06" db="EMBL/GenBank/DDBJ databases">
        <title>The complete genome sequence of Alicyclobacillus acidocaldarius sp. Tc-4-1.</title>
        <authorList>
            <person name="Chen Y."/>
            <person name="He Y."/>
            <person name="Dong Z."/>
            <person name="Hu S."/>
        </authorList>
    </citation>
    <scope>NUCLEOTIDE SEQUENCE [LARGE SCALE GENOMIC DNA]</scope>
    <source>
        <strain evidence="2">Tc-4-1</strain>
    </source>
</reference>
<evidence type="ECO:0000313" key="2">
    <source>
        <dbReference type="Proteomes" id="UP000000292"/>
    </source>
</evidence>
<dbReference type="HOGENOM" id="CLU_3283798_0_0_9"/>
<protein>
    <submittedName>
        <fullName evidence="1">Uncharacterized protein</fullName>
    </submittedName>
</protein>
<gene>
    <name evidence="1" type="ordered locus">TC41_0218</name>
</gene>
<proteinExistence type="predicted"/>
<organism evidence="1 2">
    <name type="scientific">Alicyclobacillus acidocaldarius (strain Tc-4-1)</name>
    <name type="common">Bacillus acidocaldarius</name>
    <dbReference type="NCBI Taxonomy" id="1048834"/>
    <lineage>
        <taxon>Bacteria</taxon>
        <taxon>Bacillati</taxon>
        <taxon>Bacillota</taxon>
        <taxon>Bacilli</taxon>
        <taxon>Bacillales</taxon>
        <taxon>Alicyclobacillaceae</taxon>
        <taxon>Alicyclobacillus</taxon>
    </lineage>
</organism>
<dbReference type="PATRIC" id="fig|1048834.4.peg.203"/>
<dbReference type="KEGG" id="aad:TC41_0218"/>
<reference evidence="1 2" key="1">
    <citation type="journal article" date="2011" name="J. Bacteriol.">
        <title>Complete Genome Sequence of Alicyclobacillus acidocaldarius Strain Tc-4-1.</title>
        <authorList>
            <person name="Chen Y."/>
            <person name="He Y."/>
            <person name="Zhang B."/>
            <person name="Yang J."/>
            <person name="Li W."/>
            <person name="Dong Z."/>
            <person name="Hu S."/>
        </authorList>
    </citation>
    <scope>NUCLEOTIDE SEQUENCE [LARGE SCALE GENOMIC DNA]</scope>
    <source>
        <strain evidence="1 2">Tc-4-1</strain>
    </source>
</reference>
<sequence>MLSVILEACDLHICGTVERTTAISMATTEDIFIDGIARAR</sequence>
<dbReference type="AlphaFoldDB" id="F8IJ43"/>
<evidence type="ECO:0000313" key="1">
    <source>
        <dbReference type="EMBL" id="AEJ42194.1"/>
    </source>
</evidence>
<accession>F8IJ43</accession>
<name>F8IJ43_ALIAT</name>
<dbReference type="EMBL" id="CP002902">
    <property type="protein sequence ID" value="AEJ42194.1"/>
    <property type="molecule type" value="Genomic_DNA"/>
</dbReference>